<gene>
    <name evidence="1" type="ORF">nbrc107697_02840</name>
</gene>
<sequence>MTATTGYGLDAFDPCGFDGHWVMVNDESTIWDADRGEYVPEVLKGQEIDIRHEGDVQIYRIRVDITDDLAIHMGYECRFGDTEWVPYTVVQIDGDPDHPALAPNDTLKQGTRLGAPIAWIKQVYVDPRTQYRITKNPDGTAQYVMMRRLSEDGTRNVGTVLTPDGTASIDKAFMRVPR</sequence>
<name>A0A7M3SUC1_9ACTN</name>
<accession>A0A7M3SUC1</accession>
<protein>
    <submittedName>
        <fullName evidence="1">Uncharacterized protein</fullName>
    </submittedName>
</protein>
<organism evidence="1 2">
    <name type="scientific">Gordonia crocea</name>
    <dbReference type="NCBI Taxonomy" id="589162"/>
    <lineage>
        <taxon>Bacteria</taxon>
        <taxon>Bacillati</taxon>
        <taxon>Actinomycetota</taxon>
        <taxon>Actinomycetes</taxon>
        <taxon>Mycobacteriales</taxon>
        <taxon>Gordoniaceae</taxon>
        <taxon>Gordonia</taxon>
    </lineage>
</organism>
<evidence type="ECO:0000313" key="2">
    <source>
        <dbReference type="Proteomes" id="UP000444980"/>
    </source>
</evidence>
<dbReference type="RefSeq" id="WP_161925743.1">
    <property type="nucleotide sequence ID" value="NZ_BJOU01000001.1"/>
</dbReference>
<evidence type="ECO:0000313" key="1">
    <source>
        <dbReference type="EMBL" id="GED96245.1"/>
    </source>
</evidence>
<dbReference type="EMBL" id="BJOU01000001">
    <property type="protein sequence ID" value="GED96245.1"/>
    <property type="molecule type" value="Genomic_DNA"/>
</dbReference>
<dbReference type="Proteomes" id="UP000444980">
    <property type="component" value="Unassembled WGS sequence"/>
</dbReference>
<comment type="caution">
    <text evidence="1">The sequence shown here is derived from an EMBL/GenBank/DDBJ whole genome shotgun (WGS) entry which is preliminary data.</text>
</comment>
<reference evidence="2" key="1">
    <citation type="submission" date="2019-06" db="EMBL/GenBank/DDBJ databases">
        <title>Gordonia isolated from sludge of a wastewater treatment plant.</title>
        <authorList>
            <person name="Tamura T."/>
            <person name="Aoyama K."/>
            <person name="Kang Y."/>
            <person name="Saito S."/>
            <person name="Akiyama N."/>
            <person name="Yazawa K."/>
            <person name="Gonoi T."/>
            <person name="Mikami Y."/>
        </authorList>
    </citation>
    <scope>NUCLEOTIDE SEQUENCE [LARGE SCALE GENOMIC DNA]</scope>
    <source>
        <strain evidence="2">NBRC 107697</strain>
    </source>
</reference>
<dbReference type="AlphaFoldDB" id="A0A7M3SUC1"/>
<keyword evidence="2" id="KW-1185">Reference proteome</keyword>
<proteinExistence type="predicted"/>
<dbReference type="OrthoDB" id="5183585at2"/>